<organism evidence="3 4">
    <name type="scientific">Micromonospora profundi</name>
    <dbReference type="NCBI Taxonomy" id="1420889"/>
    <lineage>
        <taxon>Bacteria</taxon>
        <taxon>Bacillati</taxon>
        <taxon>Actinomycetota</taxon>
        <taxon>Actinomycetes</taxon>
        <taxon>Micromonosporales</taxon>
        <taxon>Micromonosporaceae</taxon>
        <taxon>Micromonospora</taxon>
    </lineage>
</organism>
<evidence type="ECO:0000313" key="4">
    <source>
        <dbReference type="Proteomes" id="UP001235874"/>
    </source>
</evidence>
<dbReference type="InterPro" id="IPR000383">
    <property type="entry name" value="Xaa-Pro-like_dom"/>
</dbReference>
<protein>
    <submittedName>
        <fullName evidence="3">CocE/NonD family hydrolase</fullName>
    </submittedName>
</protein>
<accession>A0AAJ6L4L6</accession>
<dbReference type="InterPro" id="IPR029058">
    <property type="entry name" value="AB_hydrolase_fold"/>
</dbReference>
<dbReference type="PANTHER" id="PTHR43056:SF10">
    <property type="entry name" value="COCE_NOND FAMILY, PUTATIVE (AFU_ORTHOLOGUE AFUA_7G00600)-RELATED"/>
    <property type="match status" value="1"/>
</dbReference>
<feature type="domain" description="Xaa-Pro dipeptidyl-peptidase C-terminal" evidence="2">
    <location>
        <begin position="330"/>
        <end position="585"/>
    </location>
</feature>
<dbReference type="AlphaFoldDB" id="A0AAJ6L4L6"/>
<dbReference type="SUPFAM" id="SSF53474">
    <property type="entry name" value="alpha/beta-Hydrolases"/>
    <property type="match status" value="1"/>
</dbReference>
<dbReference type="InterPro" id="IPR013736">
    <property type="entry name" value="Xaa-Pro_dipept_C"/>
</dbReference>
<dbReference type="SMART" id="SM00939">
    <property type="entry name" value="PepX_C"/>
    <property type="match status" value="1"/>
</dbReference>
<dbReference type="NCBIfam" id="TIGR00976">
    <property type="entry name" value="CocE_NonD"/>
    <property type="match status" value="1"/>
</dbReference>
<dbReference type="RefSeq" id="WP_306273670.1">
    <property type="nucleotide sequence ID" value="NZ_CP130472.1"/>
</dbReference>
<reference evidence="3 4" key="1">
    <citation type="submission" date="2023-07" db="EMBL/GenBank/DDBJ databases">
        <title>Micromonospora profundi TRM 95458 converts glycerol to a new osmotic compound.</title>
        <authorList>
            <person name="Lu D."/>
        </authorList>
    </citation>
    <scope>NUCLEOTIDE SEQUENCE [LARGE SCALE GENOMIC DNA]</scope>
    <source>
        <strain evidence="3 4">TRM95458</strain>
    </source>
</reference>
<dbReference type="InterPro" id="IPR050585">
    <property type="entry name" value="Xaa-Pro_dipeptidyl-ppase/CocE"/>
</dbReference>
<dbReference type="Pfam" id="PF08530">
    <property type="entry name" value="PepX_C"/>
    <property type="match status" value="1"/>
</dbReference>
<evidence type="ECO:0000259" key="2">
    <source>
        <dbReference type="SMART" id="SM00939"/>
    </source>
</evidence>
<gene>
    <name evidence="3" type="ORF">Q3V37_14090</name>
</gene>
<dbReference type="InterPro" id="IPR008979">
    <property type="entry name" value="Galactose-bd-like_sf"/>
</dbReference>
<proteinExistence type="predicted"/>
<evidence type="ECO:0000313" key="3">
    <source>
        <dbReference type="EMBL" id="WLS48255.1"/>
    </source>
</evidence>
<dbReference type="PANTHER" id="PTHR43056">
    <property type="entry name" value="PEPTIDASE S9 PROLYL OLIGOPEPTIDASE"/>
    <property type="match status" value="1"/>
</dbReference>
<dbReference type="GO" id="GO:0008239">
    <property type="term" value="F:dipeptidyl-peptidase activity"/>
    <property type="evidence" value="ECO:0007669"/>
    <property type="project" value="InterPro"/>
</dbReference>
<dbReference type="KEGG" id="mprn:Q3V37_14090"/>
<dbReference type="InterPro" id="IPR005674">
    <property type="entry name" value="CocE/Ser_esterase"/>
</dbReference>
<dbReference type="Pfam" id="PF02129">
    <property type="entry name" value="Peptidase_S15"/>
    <property type="match status" value="1"/>
</dbReference>
<name>A0AAJ6L4L6_9ACTN</name>
<dbReference type="SUPFAM" id="SSF49785">
    <property type="entry name" value="Galactose-binding domain-like"/>
    <property type="match status" value="1"/>
</dbReference>
<dbReference type="Proteomes" id="UP001235874">
    <property type="component" value="Chromosome"/>
</dbReference>
<dbReference type="EMBL" id="CP130472">
    <property type="protein sequence ID" value="WLS48255.1"/>
    <property type="molecule type" value="Genomic_DNA"/>
</dbReference>
<dbReference type="Gene3D" id="3.40.50.1820">
    <property type="entry name" value="alpha/beta hydrolase"/>
    <property type="match status" value="2"/>
</dbReference>
<dbReference type="Gene3D" id="2.60.120.260">
    <property type="entry name" value="Galactose-binding domain-like"/>
    <property type="match status" value="1"/>
</dbReference>
<evidence type="ECO:0000256" key="1">
    <source>
        <dbReference type="ARBA" id="ARBA00022801"/>
    </source>
</evidence>
<keyword evidence="4" id="KW-1185">Reference proteome</keyword>
<keyword evidence="1 3" id="KW-0378">Hydrolase</keyword>
<sequence length="591" mass="65649">MSSEAYRTVTETNARIDEVRDGMRILWDVTITMDDGLPLAADVFLPEQPGQYPVLISYGPYAKGLPFQEGYPTAWEALSSSHPDVAEGSSCAYQNWEVVDPEKWVPHGYAVARVDSRGCGRSPGYIEHFSARETADYVACIEWAADQPWSTGKVGTSGVSYFGMNQWQVASERPRGLAAVCIWEGASDFYRDASHHGGILSTFWEHWYDKQIKVVQYGLGDRGPVNPITGLNVCGDETLSDDQLAANRSDFGAIIRSHPLLDDWYRERSGVLENIEVPLLSAGNWGGSGLHLRGNVEGFLRAGSAQKWLEMHGLEHWTTYYTDYGRQIQLAFFDHFLKGVDNGWDQRPPVSLLVRSPGEVYEERAASAWPLPETAWQRLELDPVRLDLVEKGGAEAGSVEFSGEQDVTFRLPVSDADREVSGPVSAKLFVSTDSDDADIFLTVRLFDSEGKEVTFAGAVDPNAPISMGWLRLSHRELDEAASTEWRPIHPHSRTLPVEAGTVYEVDVEVWPTCIVVPAGHTLAVTIGGRDYENPELKDAVTMSNFKNAMKGCGPFLHDDPIDRPAQRYATRVRVHCGGEHRSSILLPFQER</sequence>